<organism evidence="9 10">
    <name type="scientific">Mobilisporobacter senegalensis</name>
    <dbReference type="NCBI Taxonomy" id="1329262"/>
    <lineage>
        <taxon>Bacteria</taxon>
        <taxon>Bacillati</taxon>
        <taxon>Bacillota</taxon>
        <taxon>Clostridia</taxon>
        <taxon>Lachnospirales</taxon>
        <taxon>Lachnospiraceae</taxon>
        <taxon>Mobilisporobacter</taxon>
    </lineage>
</organism>
<evidence type="ECO:0000256" key="5">
    <source>
        <dbReference type="ARBA" id="ARBA00023136"/>
    </source>
</evidence>
<feature type="transmembrane region" description="Helical" evidence="7">
    <location>
        <begin position="247"/>
        <end position="266"/>
    </location>
</feature>
<dbReference type="GO" id="GO:0022857">
    <property type="term" value="F:transmembrane transporter activity"/>
    <property type="evidence" value="ECO:0007669"/>
    <property type="project" value="TreeGrafter"/>
</dbReference>
<gene>
    <name evidence="9" type="ORF">EDD66_10952</name>
</gene>
<protein>
    <submittedName>
        <fullName evidence="9">Putative ABC transport system permease protein</fullName>
    </submittedName>
</protein>
<keyword evidence="4 7" id="KW-1133">Transmembrane helix</keyword>
<evidence type="ECO:0000313" key="10">
    <source>
        <dbReference type="Proteomes" id="UP000273083"/>
    </source>
</evidence>
<evidence type="ECO:0000256" key="4">
    <source>
        <dbReference type="ARBA" id="ARBA00022989"/>
    </source>
</evidence>
<evidence type="ECO:0000259" key="8">
    <source>
        <dbReference type="Pfam" id="PF02687"/>
    </source>
</evidence>
<evidence type="ECO:0000256" key="7">
    <source>
        <dbReference type="SAM" id="Phobius"/>
    </source>
</evidence>
<proteinExistence type="inferred from homology"/>
<sequence length="734" mass="82965">MWKDYSANYIKNNRASSVSIMVAALISTLFLSFLCSVFYNSWTYEVEQIILEEGDWQGRIMGDIGEEELDVIRNFANVEKIVANEKLSREQKIAVDVYFHDMRTIFRDMPLIVDKLGLEEDAVSYHLLLLSRYLIHDPQDKEPPLLMTFYLAVLAIVSFSLVLIIRNSFAVSMRARIHQFGIFSSIGATPKQIRTCLMQEAAVLCTVPILLGSFLGIISSAGAMWAANLIAEDVVERHEAVFQYHPLIFMITISVSVLTVLFSAWMPARKLSRLTPLEAIRGTDVLSLKRKRNPQILFRLFGMEGELAGNALKAQRKALRTASLSLTLSFLGFTMMLCFFALTDISTRHTYFEKYQDVWDEMVTIKDTKIEDFYLTEKLRELEGVQDVIVYQKAASAISVSEEWQSDELSALGGLGAVAGSFVSKSNDGPWLVKAPVVIMDDEAFKEYCEQIGIASRLDGTVILNQIWDSINSNFRYKKYIPYVKENRETIILQKTEKEQGAVEIPVFAFTRQVPVLREEYDNYTLVQFIPLSLWEKISGQVEGTETDIYVRILARDGVTLAELNELEENISQLVGETYEIESENRIQEKITNNKMINGYKLILGSFCFLLALIGIANVFSNTLGFLHQRKREFAQYMSVGLTPAGMRKMFSVEALVIAGRPLLITLPLIGAFEVFATKASHLKLMEVLPEFPVVSILSFSLVIFGFIALAYYIGGKRLLQCDLSEALQNDTMA</sequence>
<dbReference type="Pfam" id="PF02687">
    <property type="entry name" value="FtsX"/>
    <property type="match status" value="2"/>
</dbReference>
<feature type="transmembrane region" description="Helical" evidence="7">
    <location>
        <begin position="20"/>
        <end position="39"/>
    </location>
</feature>
<comment type="similarity">
    <text evidence="6">Belongs to the ABC-4 integral membrane protein family.</text>
</comment>
<dbReference type="AlphaFoldDB" id="A0A3N1XLA3"/>
<feature type="domain" description="ABC3 transporter permease C-terminal" evidence="8">
    <location>
        <begin position="606"/>
        <end position="719"/>
    </location>
</feature>
<keyword evidence="5 7" id="KW-0472">Membrane</keyword>
<accession>A0A3N1XLA3</accession>
<keyword evidence="10" id="KW-1185">Reference proteome</keyword>
<evidence type="ECO:0000256" key="1">
    <source>
        <dbReference type="ARBA" id="ARBA00004651"/>
    </source>
</evidence>
<evidence type="ECO:0000256" key="6">
    <source>
        <dbReference type="ARBA" id="ARBA00038076"/>
    </source>
</evidence>
<evidence type="ECO:0000256" key="3">
    <source>
        <dbReference type="ARBA" id="ARBA00022692"/>
    </source>
</evidence>
<comment type="caution">
    <text evidence="9">The sequence shown here is derived from an EMBL/GenBank/DDBJ whole genome shotgun (WGS) entry which is preliminary data.</text>
</comment>
<evidence type="ECO:0000313" key="9">
    <source>
        <dbReference type="EMBL" id="ROR25842.1"/>
    </source>
</evidence>
<dbReference type="OrthoDB" id="9793166at2"/>
<dbReference type="PANTHER" id="PTHR30572:SF4">
    <property type="entry name" value="ABC TRANSPORTER PERMEASE YTRF"/>
    <property type="match status" value="1"/>
</dbReference>
<dbReference type="GO" id="GO:0005886">
    <property type="term" value="C:plasma membrane"/>
    <property type="evidence" value="ECO:0007669"/>
    <property type="project" value="UniProtKB-SubCell"/>
</dbReference>
<feature type="transmembrane region" description="Helical" evidence="7">
    <location>
        <begin position="322"/>
        <end position="342"/>
    </location>
</feature>
<keyword evidence="2" id="KW-1003">Cell membrane</keyword>
<dbReference type="Proteomes" id="UP000273083">
    <property type="component" value="Unassembled WGS sequence"/>
</dbReference>
<evidence type="ECO:0000256" key="2">
    <source>
        <dbReference type="ARBA" id="ARBA00022475"/>
    </source>
</evidence>
<dbReference type="PANTHER" id="PTHR30572">
    <property type="entry name" value="MEMBRANE COMPONENT OF TRANSPORTER-RELATED"/>
    <property type="match status" value="1"/>
</dbReference>
<dbReference type="InterPro" id="IPR050250">
    <property type="entry name" value="Macrolide_Exporter_MacB"/>
</dbReference>
<dbReference type="EMBL" id="RJVG01000009">
    <property type="protein sequence ID" value="ROR25842.1"/>
    <property type="molecule type" value="Genomic_DNA"/>
</dbReference>
<keyword evidence="3 7" id="KW-0812">Transmembrane</keyword>
<feature type="transmembrane region" description="Helical" evidence="7">
    <location>
        <begin position="602"/>
        <end position="627"/>
    </location>
</feature>
<feature type="transmembrane region" description="Helical" evidence="7">
    <location>
        <begin position="693"/>
        <end position="714"/>
    </location>
</feature>
<dbReference type="InterPro" id="IPR003838">
    <property type="entry name" value="ABC3_permease_C"/>
</dbReference>
<dbReference type="RefSeq" id="WP_123610207.1">
    <property type="nucleotide sequence ID" value="NZ_RJVG01000009.1"/>
</dbReference>
<feature type="transmembrane region" description="Helical" evidence="7">
    <location>
        <begin position="201"/>
        <end position="227"/>
    </location>
</feature>
<reference evidence="9 10" key="1">
    <citation type="submission" date="2018-11" db="EMBL/GenBank/DDBJ databases">
        <title>Genomic Encyclopedia of Type Strains, Phase IV (KMG-IV): sequencing the most valuable type-strain genomes for metagenomic binning, comparative biology and taxonomic classification.</title>
        <authorList>
            <person name="Goeker M."/>
        </authorList>
    </citation>
    <scope>NUCLEOTIDE SEQUENCE [LARGE SCALE GENOMIC DNA]</scope>
    <source>
        <strain evidence="9 10">DSM 26537</strain>
    </source>
</reference>
<name>A0A3N1XLA3_9FIRM</name>
<feature type="domain" description="ABC3 transporter permease C-terminal" evidence="8">
    <location>
        <begin position="153"/>
        <end position="276"/>
    </location>
</feature>
<feature type="transmembrane region" description="Helical" evidence="7">
    <location>
        <begin position="145"/>
        <end position="165"/>
    </location>
</feature>
<feature type="transmembrane region" description="Helical" evidence="7">
    <location>
        <begin position="655"/>
        <end position="673"/>
    </location>
</feature>
<comment type="subcellular location">
    <subcellularLocation>
        <location evidence="1">Cell membrane</location>
        <topology evidence="1">Multi-pass membrane protein</topology>
    </subcellularLocation>
</comment>